<organism evidence="1 2">
    <name type="scientific">Levilactobacillus brevis</name>
    <name type="common">Lactobacillus brevis</name>
    <dbReference type="NCBI Taxonomy" id="1580"/>
    <lineage>
        <taxon>Bacteria</taxon>
        <taxon>Bacillati</taxon>
        <taxon>Bacillota</taxon>
        <taxon>Bacilli</taxon>
        <taxon>Lactobacillales</taxon>
        <taxon>Lactobacillaceae</taxon>
        <taxon>Levilactobacillus</taxon>
    </lineage>
</organism>
<geneLocation type="plasmid" evidence="2">
    <name>pucclbbs449_a</name>
</geneLocation>
<dbReference type="PANTHER" id="PTHR35528">
    <property type="entry name" value="BLL1675 PROTEIN"/>
    <property type="match status" value="1"/>
</dbReference>
<dbReference type="Proteomes" id="UP000307074">
    <property type="component" value="Plasmid pUCCLBBS449_A"/>
</dbReference>
<proteinExistence type="predicted"/>
<protein>
    <submittedName>
        <fullName evidence="1">Uncharacterized protein</fullName>
    </submittedName>
</protein>
<gene>
    <name evidence="1" type="ORF">UCCLBBS449_pA0037</name>
</gene>
<dbReference type="EMBL" id="CP031199">
    <property type="protein sequence ID" value="QCZ54443.1"/>
    <property type="molecule type" value="Genomic_DNA"/>
</dbReference>
<dbReference type="InterPro" id="IPR052183">
    <property type="entry name" value="IS_Transposase"/>
</dbReference>
<accession>A0A0C1M1N1</accession>
<evidence type="ECO:0000313" key="1">
    <source>
        <dbReference type="EMBL" id="QCZ54443.1"/>
    </source>
</evidence>
<keyword evidence="1" id="KW-0614">Plasmid</keyword>
<dbReference type="AlphaFoldDB" id="A0A0C1M1N1"/>
<name>A0A0C1M1N1_LEVBR</name>
<dbReference type="PANTHER" id="PTHR35528:SF3">
    <property type="entry name" value="BLL1675 PROTEIN"/>
    <property type="match status" value="1"/>
</dbReference>
<sequence length="97" mass="11402">MNWFKGCHFNQDIITVAVGYYFRFNLSYRDVVEIMADRGVSAHHTTIMRWVHHYGAIFQMLWRRHNNPLHKADGLMKPTLRLMVAGTICIVQLTIKV</sequence>
<evidence type="ECO:0000313" key="2">
    <source>
        <dbReference type="Proteomes" id="UP000307074"/>
    </source>
</evidence>
<reference evidence="1 2" key="1">
    <citation type="submission" date="2018-07" db="EMBL/GenBank/DDBJ databases">
        <authorList>
            <person name="Feyereisen M."/>
        </authorList>
    </citation>
    <scope>NUCLEOTIDE SEQUENCE [LARGE SCALE GENOMIC DNA]</scope>
    <source>
        <strain evidence="1 2">UCCLBBS449</strain>
        <plasmid evidence="2">pucclbbs449_a</plasmid>
    </source>
</reference>